<evidence type="ECO:0000259" key="2">
    <source>
        <dbReference type="PROSITE" id="PS51433"/>
    </source>
</evidence>
<organism evidence="3">
    <name type="scientific">Clastoptera arizonana</name>
    <name type="common">Arizona spittle bug</name>
    <dbReference type="NCBI Taxonomy" id="38151"/>
    <lineage>
        <taxon>Eukaryota</taxon>
        <taxon>Metazoa</taxon>
        <taxon>Ecdysozoa</taxon>
        <taxon>Arthropoda</taxon>
        <taxon>Hexapoda</taxon>
        <taxon>Insecta</taxon>
        <taxon>Pterygota</taxon>
        <taxon>Neoptera</taxon>
        <taxon>Paraneoptera</taxon>
        <taxon>Hemiptera</taxon>
        <taxon>Auchenorrhyncha</taxon>
        <taxon>Cercopoidea</taxon>
        <taxon>Clastopteridae</taxon>
        <taxon>Clastoptera</taxon>
    </lineage>
</organism>
<gene>
    <name evidence="3" type="ORF">g.41843</name>
</gene>
<dbReference type="SMART" id="SM00251">
    <property type="entry name" value="SAM_PNT"/>
    <property type="match status" value="1"/>
</dbReference>
<dbReference type="PROSITE" id="PS51433">
    <property type="entry name" value="PNT"/>
    <property type="match status" value="1"/>
</dbReference>
<proteinExistence type="predicted"/>
<dbReference type="CDD" id="cd08535">
    <property type="entry name" value="SAM_PNT-Tel_Yan"/>
    <property type="match status" value="1"/>
</dbReference>
<name>A0A1B6EC21_9HEMI</name>
<feature type="compositionally biased region" description="Polar residues" evidence="1">
    <location>
        <begin position="166"/>
        <end position="184"/>
    </location>
</feature>
<feature type="region of interest" description="Disordered" evidence="1">
    <location>
        <begin position="153"/>
        <end position="264"/>
    </location>
</feature>
<feature type="domain" description="PNT" evidence="2">
    <location>
        <begin position="41"/>
        <end position="125"/>
    </location>
</feature>
<dbReference type="FunFam" id="1.10.150.50:FF:000061">
    <property type="entry name" value="Ets DNA-binding protein pokkuri"/>
    <property type="match status" value="1"/>
</dbReference>
<feature type="compositionally biased region" description="Pro residues" evidence="1">
    <location>
        <begin position="229"/>
        <end position="250"/>
    </location>
</feature>
<evidence type="ECO:0000313" key="3">
    <source>
        <dbReference type="EMBL" id="JAS35471.1"/>
    </source>
</evidence>
<evidence type="ECO:0000256" key="1">
    <source>
        <dbReference type="SAM" id="MobiDB-lite"/>
    </source>
</evidence>
<dbReference type="AlphaFoldDB" id="A0A1B6EC21"/>
<dbReference type="EMBL" id="GEDC01001827">
    <property type="protein sequence ID" value="JAS35471.1"/>
    <property type="molecule type" value="Transcribed_RNA"/>
</dbReference>
<dbReference type="InterPro" id="IPR003118">
    <property type="entry name" value="Pointed_dom"/>
</dbReference>
<feature type="compositionally biased region" description="Low complexity" evidence="1">
    <location>
        <begin position="203"/>
        <end position="220"/>
    </location>
</feature>
<protein>
    <recommendedName>
        <fullName evidence="2">PNT domain-containing protein</fullName>
    </recommendedName>
</protein>
<dbReference type="Pfam" id="PF02198">
    <property type="entry name" value="SAM_PNT"/>
    <property type="match status" value="1"/>
</dbReference>
<dbReference type="InterPro" id="IPR013761">
    <property type="entry name" value="SAM/pointed_sf"/>
</dbReference>
<sequence>MKLLPVLPPLQAPSNMERLSFFNPSELFWRYPLNFHSPAPVHPQMDFKTHLPASLAGDPRLWSREDVVDFLRWAEYEFDLPQFDLDMFQMNGKALCLLTKADLGERSPGSGDVLHNVLQMLIRDATSRGSGTLPNSPLTPHFPLTPSWSFGSTPAIEFPTTPTIPPLSNSVTLSPAPSIDSQAGSPRHPEHTSATTSAYPVLNNYGNNQTNGSSGSNQSDSEIEEPQPRVTPAPMANPAPAHPQSPPPNSPLSAKSIGHSFFPY</sequence>
<dbReference type="Gene3D" id="1.10.150.50">
    <property type="entry name" value="Transcription Factor, Ets-1"/>
    <property type="match status" value="1"/>
</dbReference>
<accession>A0A1B6EC21</accession>
<dbReference type="SUPFAM" id="SSF47769">
    <property type="entry name" value="SAM/Pointed domain"/>
    <property type="match status" value="1"/>
</dbReference>
<reference evidence="3" key="1">
    <citation type="submission" date="2015-12" db="EMBL/GenBank/DDBJ databases">
        <title>De novo transcriptome assembly of four potential Pierce s Disease insect vectors from Arizona vineyards.</title>
        <authorList>
            <person name="Tassone E.E."/>
        </authorList>
    </citation>
    <scope>NUCLEOTIDE SEQUENCE</scope>
</reference>
<dbReference type="GO" id="GO:0043565">
    <property type="term" value="F:sequence-specific DNA binding"/>
    <property type="evidence" value="ECO:0007669"/>
    <property type="project" value="InterPro"/>
</dbReference>